<comment type="catalytic activity">
    <reaction evidence="8 9">
        <text>5-phospho-alpha-D-ribose 1-diphosphate + nicotinate + ATP + H2O = nicotinate beta-D-ribonucleotide + ADP + phosphate + diphosphate</text>
        <dbReference type="Rhea" id="RHEA:36163"/>
        <dbReference type="ChEBI" id="CHEBI:15377"/>
        <dbReference type="ChEBI" id="CHEBI:30616"/>
        <dbReference type="ChEBI" id="CHEBI:32544"/>
        <dbReference type="ChEBI" id="CHEBI:33019"/>
        <dbReference type="ChEBI" id="CHEBI:43474"/>
        <dbReference type="ChEBI" id="CHEBI:57502"/>
        <dbReference type="ChEBI" id="CHEBI:58017"/>
        <dbReference type="ChEBI" id="CHEBI:456216"/>
        <dbReference type="EC" id="6.3.4.21"/>
    </reaction>
</comment>
<dbReference type="Pfam" id="PF17956">
    <property type="entry name" value="NAPRTase_C"/>
    <property type="match status" value="1"/>
</dbReference>
<feature type="domain" description="Nicotinate phosphoribosyltransferase C-terminal" evidence="13">
    <location>
        <begin position="357"/>
        <end position="458"/>
    </location>
</feature>
<organism evidence="14 15">
    <name type="scientific">Natronogracilivirga saccharolytica</name>
    <dbReference type="NCBI Taxonomy" id="2812953"/>
    <lineage>
        <taxon>Bacteria</taxon>
        <taxon>Pseudomonadati</taxon>
        <taxon>Balneolota</taxon>
        <taxon>Balneolia</taxon>
        <taxon>Balneolales</taxon>
        <taxon>Cyclonatronaceae</taxon>
        <taxon>Natronogracilivirga</taxon>
    </lineage>
</organism>
<dbReference type="InterPro" id="IPR013785">
    <property type="entry name" value="Aldolase_TIM"/>
</dbReference>
<reference evidence="14" key="1">
    <citation type="submission" date="2021-02" db="EMBL/GenBank/DDBJ databases">
        <title>Natronogracilivirga saccharolytica gen. nov. sp. nov. a new anaerobic, haloalkiliphilic carbohydrate-fermenting bacterium from soda lake and proposing of Cyclonatronumiaceae fam. nov. in the phylum Balneolaeota.</title>
        <authorList>
            <person name="Zhilina T.N."/>
            <person name="Sorokin D.Y."/>
            <person name="Zavarzina D.G."/>
            <person name="Toshchakov S.V."/>
            <person name="Kublanov I.V."/>
        </authorList>
    </citation>
    <scope>NUCLEOTIDE SEQUENCE</scope>
    <source>
        <strain evidence="14">Z-1702</strain>
    </source>
</reference>
<dbReference type="GO" id="GO:0004516">
    <property type="term" value="F:nicotinate phosphoribosyltransferase activity"/>
    <property type="evidence" value="ECO:0007669"/>
    <property type="project" value="UniProtKB-UniRule"/>
</dbReference>
<evidence type="ECO:0000259" key="11">
    <source>
        <dbReference type="Pfam" id="PF04095"/>
    </source>
</evidence>
<evidence type="ECO:0000256" key="10">
    <source>
        <dbReference type="SAM" id="MobiDB-lite"/>
    </source>
</evidence>
<evidence type="ECO:0000313" key="15">
    <source>
        <dbReference type="Proteomes" id="UP000673975"/>
    </source>
</evidence>
<dbReference type="UniPathway" id="UPA00253">
    <property type="reaction ID" value="UER00457"/>
</dbReference>
<evidence type="ECO:0000259" key="12">
    <source>
        <dbReference type="Pfam" id="PF17767"/>
    </source>
</evidence>
<dbReference type="InterPro" id="IPR041619">
    <property type="entry name" value="NAPRTase_C"/>
</dbReference>
<evidence type="ECO:0000256" key="7">
    <source>
        <dbReference type="ARBA" id="ARBA00022679"/>
    </source>
</evidence>
<dbReference type="AlphaFoldDB" id="A0A8J7RMU0"/>
<dbReference type="EMBL" id="JAFIDN010000007">
    <property type="protein sequence ID" value="MBP3192933.1"/>
    <property type="molecule type" value="Genomic_DNA"/>
</dbReference>
<dbReference type="PANTHER" id="PTHR11098">
    <property type="entry name" value="NICOTINATE PHOSPHORIBOSYLTRANSFERASE"/>
    <property type="match status" value="1"/>
</dbReference>
<dbReference type="CDD" id="cd01570">
    <property type="entry name" value="NAPRTase_A"/>
    <property type="match status" value="1"/>
</dbReference>
<dbReference type="Proteomes" id="UP000673975">
    <property type="component" value="Unassembled WGS sequence"/>
</dbReference>
<dbReference type="SUPFAM" id="SSF51690">
    <property type="entry name" value="Nicotinate/Quinolinate PRTase C-terminal domain-like"/>
    <property type="match status" value="1"/>
</dbReference>
<dbReference type="Gene3D" id="3.20.140.10">
    <property type="entry name" value="nicotinate phosphoribosyltransferase"/>
    <property type="match status" value="1"/>
</dbReference>
<keyword evidence="14" id="KW-0328">Glycosyltransferase</keyword>
<dbReference type="NCBIfam" id="TIGR01513">
    <property type="entry name" value="NAPRTase_put"/>
    <property type="match status" value="1"/>
</dbReference>
<evidence type="ECO:0000256" key="3">
    <source>
        <dbReference type="ARBA" id="ARBA00013236"/>
    </source>
</evidence>
<evidence type="ECO:0000256" key="4">
    <source>
        <dbReference type="ARBA" id="ARBA00022553"/>
    </source>
</evidence>
<comment type="function">
    <text evidence="9">Catalyzes the first step in the biosynthesis of NAD from nicotinic acid, the ATP-dependent synthesis of beta-nicotinate D-ribonucleotide from nicotinate and 5-phospho-D-ribose 1-phosphate.</text>
</comment>
<keyword evidence="4" id="KW-0597">Phosphoprotein</keyword>
<feature type="domain" description="Nicotinate phosphoribosyltransferase N-terminal" evidence="12">
    <location>
        <begin position="11"/>
        <end position="134"/>
    </location>
</feature>
<dbReference type="InterPro" id="IPR036068">
    <property type="entry name" value="Nicotinate_pribotase-like_C"/>
</dbReference>
<protein>
    <recommendedName>
        <fullName evidence="3 9">Nicotinate phosphoribosyltransferase</fullName>
        <ecNumber evidence="3 9">6.3.4.21</ecNumber>
    </recommendedName>
</protein>
<accession>A0A8J7RMU0</accession>
<comment type="pathway">
    <text evidence="1 9">Cofactor biosynthesis; NAD(+) biosynthesis; nicotinate D-ribonucleotide from nicotinate: step 1/1.</text>
</comment>
<evidence type="ECO:0000256" key="1">
    <source>
        <dbReference type="ARBA" id="ARBA00004952"/>
    </source>
</evidence>
<feature type="region of interest" description="Disordered" evidence="10">
    <location>
        <begin position="374"/>
        <end position="397"/>
    </location>
</feature>
<evidence type="ECO:0000256" key="6">
    <source>
        <dbReference type="ARBA" id="ARBA00022642"/>
    </source>
</evidence>
<evidence type="ECO:0000256" key="5">
    <source>
        <dbReference type="ARBA" id="ARBA00022598"/>
    </source>
</evidence>
<dbReference type="PIRSF" id="PIRSF000484">
    <property type="entry name" value="NAPRT"/>
    <property type="match status" value="1"/>
</dbReference>
<dbReference type="Gene3D" id="3.20.20.70">
    <property type="entry name" value="Aldolase class I"/>
    <property type="match status" value="1"/>
</dbReference>
<name>A0A8J7RMU0_9BACT</name>
<dbReference type="GO" id="GO:0034355">
    <property type="term" value="P:NAD+ biosynthetic process via the salvage pathway"/>
    <property type="evidence" value="ECO:0007669"/>
    <property type="project" value="TreeGrafter"/>
</dbReference>
<comment type="caution">
    <text evidence="14">The sequence shown here is derived from an EMBL/GenBank/DDBJ whole genome shotgun (WGS) entry which is preliminary data.</text>
</comment>
<dbReference type="Pfam" id="PF17767">
    <property type="entry name" value="NAPRTase_N"/>
    <property type="match status" value="1"/>
</dbReference>
<gene>
    <name evidence="14" type="ORF">NATSA_09690</name>
</gene>
<keyword evidence="6 9" id="KW-0662">Pyridine nucleotide biosynthesis</keyword>
<evidence type="ECO:0000256" key="2">
    <source>
        <dbReference type="ARBA" id="ARBA00010897"/>
    </source>
</evidence>
<evidence type="ECO:0000256" key="9">
    <source>
        <dbReference type="RuleBase" id="RU365100"/>
    </source>
</evidence>
<evidence type="ECO:0000259" key="13">
    <source>
        <dbReference type="Pfam" id="PF17956"/>
    </source>
</evidence>
<dbReference type="InterPro" id="IPR006405">
    <property type="entry name" value="Nic_PRibTrfase_pncB"/>
</dbReference>
<dbReference type="SUPFAM" id="SSF54675">
    <property type="entry name" value="Nicotinate/Quinolinate PRTase N-terminal domain-like"/>
    <property type="match status" value="1"/>
</dbReference>
<dbReference type="InterPro" id="IPR041525">
    <property type="entry name" value="N/Namide_PRibTrfase"/>
</dbReference>
<dbReference type="InterPro" id="IPR040727">
    <property type="entry name" value="NAPRTase_N"/>
</dbReference>
<sequence length="466" mass="51435">MGIRDISHPGLYTDLYQLTMSQGYFRTGMHKKPACFDYFFRQAPFGGQFVVFAGLADLLEVLESYRFSKDECNWLLDKGFDREFCDYLSGYRFDGTVISVREGEIVFPAEPVLTVSGSMLSCQLIETLLLNILNFQSLIATKARRLKLACGDRKLIDFGLRRGQGTGAIAASRAAAIGGVSATSNVLAGYRHNIPVSGTMAHSWIQCFDSELNAFQKYADMYPDTSILLVDTYDSVGSGIPNAITVAKELEERGNRLLAIRLDSGNPLELSRKARAMLDDAGLDYVAIAVSDQLDEGRIVSLMRDKAPIDYFGVGTRLITGHPDGALSGVYKMSWFGDRPTMKYTDEPSKRSLPGIKSLSRVSDEDGTFRHDIISLKKTGSSDPEADSDGPDGRDSVNTQQFIRKLVMQNGKITKTTTDLSAIAGFSSERTDRVPEPVKRLSNPACYDIRINQSIANLIDKLKQKV</sequence>
<dbReference type="FunFam" id="3.20.20.70:FF:000076">
    <property type="entry name" value="Nicotinate phosphoribosyltransferase"/>
    <property type="match status" value="1"/>
</dbReference>
<dbReference type="NCBIfam" id="NF009131">
    <property type="entry name" value="PRK12484.1"/>
    <property type="match status" value="1"/>
</dbReference>
<proteinExistence type="inferred from homology"/>
<dbReference type="GO" id="GO:0047280">
    <property type="term" value="F:nicotinamide phosphoribosyltransferase activity"/>
    <property type="evidence" value="ECO:0007669"/>
    <property type="project" value="UniProtKB-ARBA"/>
</dbReference>
<dbReference type="EC" id="6.3.4.21" evidence="3 9"/>
<dbReference type="NCBIfam" id="NF006695">
    <property type="entry name" value="PRK09243.1-2"/>
    <property type="match status" value="1"/>
</dbReference>
<dbReference type="GO" id="GO:0005829">
    <property type="term" value="C:cytosol"/>
    <property type="evidence" value="ECO:0007669"/>
    <property type="project" value="TreeGrafter"/>
</dbReference>
<feature type="domain" description="Nicotinate/nicotinamide phosphoribosyltransferase" evidence="11">
    <location>
        <begin position="154"/>
        <end position="322"/>
    </location>
</feature>
<keyword evidence="15" id="KW-1185">Reference proteome</keyword>
<dbReference type="RefSeq" id="WP_210512099.1">
    <property type="nucleotide sequence ID" value="NZ_JAFIDN010000007.1"/>
</dbReference>
<dbReference type="Pfam" id="PF04095">
    <property type="entry name" value="NAPRTase"/>
    <property type="match status" value="1"/>
</dbReference>
<evidence type="ECO:0000313" key="14">
    <source>
        <dbReference type="EMBL" id="MBP3192933.1"/>
    </source>
</evidence>
<dbReference type="InterPro" id="IPR007229">
    <property type="entry name" value="Nic_PRibTrfase-Fam"/>
</dbReference>
<keyword evidence="5 9" id="KW-0436">Ligase</keyword>
<comment type="PTM">
    <text evidence="9">Transiently phosphorylated on a His residue during the reaction cycle. Phosphorylation strongly increases the affinity for substrates and increases the rate of nicotinate D-ribonucleotide production. Dephosphorylation regenerates the low-affinity form of the enzyme, leading to product release.</text>
</comment>
<evidence type="ECO:0000256" key="8">
    <source>
        <dbReference type="ARBA" id="ARBA00048668"/>
    </source>
</evidence>
<comment type="similarity">
    <text evidence="2 9">Belongs to the NAPRTase family.</text>
</comment>
<dbReference type="PANTHER" id="PTHR11098:SF1">
    <property type="entry name" value="NICOTINATE PHOSPHORIBOSYLTRANSFERASE"/>
    <property type="match status" value="1"/>
</dbReference>
<keyword evidence="7 9" id="KW-0808">Transferase</keyword>